<name>A0A382Q7E5_9ZZZZ</name>
<reference evidence="1" key="1">
    <citation type="submission" date="2018-05" db="EMBL/GenBank/DDBJ databases">
        <authorList>
            <person name="Lanie J.A."/>
            <person name="Ng W.-L."/>
            <person name="Kazmierczak K.M."/>
            <person name="Andrzejewski T.M."/>
            <person name="Davidsen T.M."/>
            <person name="Wayne K.J."/>
            <person name="Tettelin H."/>
            <person name="Glass J.I."/>
            <person name="Rusch D."/>
            <person name="Podicherti R."/>
            <person name="Tsui H.-C.T."/>
            <person name="Winkler M.E."/>
        </authorList>
    </citation>
    <scope>NUCLEOTIDE SEQUENCE</scope>
</reference>
<accession>A0A382Q7E5</accession>
<proteinExistence type="predicted"/>
<organism evidence="1">
    <name type="scientific">marine metagenome</name>
    <dbReference type="NCBI Taxonomy" id="408172"/>
    <lineage>
        <taxon>unclassified sequences</taxon>
        <taxon>metagenomes</taxon>
        <taxon>ecological metagenomes</taxon>
    </lineage>
</organism>
<evidence type="ECO:0008006" key="2">
    <source>
        <dbReference type="Google" id="ProtNLM"/>
    </source>
</evidence>
<feature type="non-terminal residue" evidence="1">
    <location>
        <position position="110"/>
    </location>
</feature>
<sequence>MAKLITTFQPNGLGISAVSDSSLSFKTVISAAAVETASLSSTGVFTATSFTGSGTGLTAGTTPLTTLDIDGATDIGADIVDADLLIIDDGAGGTNRKVAASRLKTYISSS</sequence>
<protein>
    <recommendedName>
        <fullName evidence="2">Major tropism determinant N-terminal domain-containing protein</fullName>
    </recommendedName>
</protein>
<evidence type="ECO:0000313" key="1">
    <source>
        <dbReference type="EMBL" id="SVC80957.1"/>
    </source>
</evidence>
<dbReference type="AlphaFoldDB" id="A0A382Q7E5"/>
<gene>
    <name evidence="1" type="ORF">METZ01_LOCUS333811</name>
</gene>
<dbReference type="EMBL" id="UINC01112193">
    <property type="protein sequence ID" value="SVC80957.1"/>
    <property type="molecule type" value="Genomic_DNA"/>
</dbReference>